<dbReference type="GO" id="GO:0005669">
    <property type="term" value="C:transcription factor TFIID complex"/>
    <property type="evidence" value="ECO:0007669"/>
    <property type="project" value="InterPro"/>
</dbReference>
<dbReference type="GO" id="GO:0006367">
    <property type="term" value="P:transcription initiation at RNA polymerase II promoter"/>
    <property type="evidence" value="ECO:0007669"/>
    <property type="project" value="TreeGrafter"/>
</dbReference>
<dbReference type="CDD" id="cd08045">
    <property type="entry name" value="HFD_TAF4"/>
    <property type="match status" value="1"/>
</dbReference>
<evidence type="ECO:0000259" key="7">
    <source>
        <dbReference type="PROSITE" id="PS51119"/>
    </source>
</evidence>
<dbReference type="PROSITE" id="PS51119">
    <property type="entry name" value="TAFH"/>
    <property type="match status" value="1"/>
</dbReference>
<dbReference type="PANTHER" id="PTHR15138:SF14">
    <property type="entry name" value="TRANSCRIPTION INITIATION FACTOR TFIID SUBUNIT 4"/>
    <property type="match status" value="1"/>
</dbReference>
<keyword evidence="8" id="KW-0396">Initiation factor</keyword>
<dbReference type="Gene3D" id="1.20.120.1110">
    <property type="entry name" value="TAFH/NHR1 domain"/>
    <property type="match status" value="1"/>
</dbReference>
<dbReference type="Pfam" id="PF07531">
    <property type="entry name" value="TAFH"/>
    <property type="match status" value="1"/>
</dbReference>
<feature type="compositionally biased region" description="Polar residues" evidence="6">
    <location>
        <begin position="438"/>
        <end position="448"/>
    </location>
</feature>
<dbReference type="EMBL" id="HAAD01002093">
    <property type="protein sequence ID" value="CDG68325.1"/>
    <property type="molecule type" value="mRNA"/>
</dbReference>
<feature type="domain" description="TAFH" evidence="7">
    <location>
        <begin position="358"/>
        <end position="455"/>
    </location>
</feature>
<dbReference type="InterPro" id="IPR003894">
    <property type="entry name" value="TAFH_NHR1"/>
</dbReference>
<dbReference type="AlphaFoldDB" id="T2M8R1"/>
<evidence type="ECO:0000256" key="3">
    <source>
        <dbReference type="ARBA" id="ARBA00023015"/>
    </source>
</evidence>
<keyword evidence="3" id="KW-0805">Transcription regulation</keyword>
<feature type="compositionally biased region" description="Basic and acidic residues" evidence="6">
    <location>
        <begin position="710"/>
        <end position="722"/>
    </location>
</feature>
<dbReference type="GO" id="GO:0016251">
    <property type="term" value="F:RNA polymerase II general transcription initiation factor activity"/>
    <property type="evidence" value="ECO:0007669"/>
    <property type="project" value="TreeGrafter"/>
</dbReference>
<comment type="similarity">
    <text evidence="2">Belongs to the TAF4 family.</text>
</comment>
<protein>
    <submittedName>
        <fullName evidence="8">Transcription initiation factor TFIID subunit 4B</fullName>
    </submittedName>
</protein>
<dbReference type="Pfam" id="PF05236">
    <property type="entry name" value="TAF4"/>
    <property type="match status" value="1"/>
</dbReference>
<accession>T2M8R1</accession>
<evidence type="ECO:0000256" key="2">
    <source>
        <dbReference type="ARBA" id="ARBA00006178"/>
    </source>
</evidence>
<proteinExistence type="evidence at transcript level"/>
<feature type="non-terminal residue" evidence="8">
    <location>
        <position position="1"/>
    </location>
</feature>
<reference evidence="8" key="1">
    <citation type="journal article" date="2013" name="Genome Biol. Evol.">
        <title>Punctuated emergences of genetic and phenotypic innovations in eumetazoan, bilaterian, euteleostome, and hominidae ancestors.</title>
        <authorList>
            <person name="Wenger Y."/>
            <person name="Galliot B."/>
        </authorList>
    </citation>
    <scope>NUCLEOTIDE SEQUENCE</scope>
    <source>
        <tissue evidence="8">Whole animals</tissue>
    </source>
</reference>
<keyword evidence="5" id="KW-0539">Nucleus</keyword>
<evidence type="ECO:0000313" key="8">
    <source>
        <dbReference type="EMBL" id="CDG68325.1"/>
    </source>
</evidence>
<dbReference type="InterPro" id="IPR007900">
    <property type="entry name" value="TAF4_C"/>
</dbReference>
<dbReference type="InterPro" id="IPR009072">
    <property type="entry name" value="Histone-fold"/>
</dbReference>
<keyword evidence="4" id="KW-0804">Transcription</keyword>
<feature type="compositionally biased region" description="Basic and acidic residues" evidence="6">
    <location>
        <begin position="730"/>
        <end position="745"/>
    </location>
</feature>
<feature type="compositionally biased region" description="Low complexity" evidence="6">
    <location>
        <begin position="449"/>
        <end position="467"/>
    </location>
</feature>
<dbReference type="Gene3D" id="1.10.20.10">
    <property type="entry name" value="Histone, subunit A"/>
    <property type="match status" value="1"/>
</dbReference>
<evidence type="ECO:0000256" key="1">
    <source>
        <dbReference type="ARBA" id="ARBA00004123"/>
    </source>
</evidence>
<dbReference type="GO" id="GO:0003743">
    <property type="term" value="F:translation initiation factor activity"/>
    <property type="evidence" value="ECO:0007669"/>
    <property type="project" value="UniProtKB-KW"/>
</dbReference>
<dbReference type="GO" id="GO:0046982">
    <property type="term" value="F:protein heterodimerization activity"/>
    <property type="evidence" value="ECO:0007669"/>
    <property type="project" value="InterPro"/>
</dbReference>
<dbReference type="OrthoDB" id="21060at2759"/>
<gene>
    <name evidence="8" type="primary">TAF4B</name>
</gene>
<dbReference type="PANTHER" id="PTHR15138">
    <property type="entry name" value="TRANSCRIPTION INITIATION FACTOR TFIID SUBUNIT 4"/>
    <property type="match status" value="1"/>
</dbReference>
<organism evidence="8">
    <name type="scientific">Hydra vulgaris</name>
    <name type="common">Hydra</name>
    <name type="synonym">Hydra attenuata</name>
    <dbReference type="NCBI Taxonomy" id="6087"/>
    <lineage>
        <taxon>Eukaryota</taxon>
        <taxon>Metazoa</taxon>
        <taxon>Cnidaria</taxon>
        <taxon>Hydrozoa</taxon>
        <taxon>Hydroidolina</taxon>
        <taxon>Anthoathecata</taxon>
        <taxon>Aplanulata</taxon>
        <taxon>Hydridae</taxon>
        <taxon>Hydra</taxon>
    </lineage>
</organism>
<feature type="region of interest" description="Disordered" evidence="6">
    <location>
        <begin position="710"/>
        <end position="813"/>
    </location>
</feature>
<dbReference type="SMART" id="SM00549">
    <property type="entry name" value="TAFH"/>
    <property type="match status" value="1"/>
</dbReference>
<dbReference type="InterPro" id="IPR045144">
    <property type="entry name" value="TAF4"/>
</dbReference>
<dbReference type="InterPro" id="IPR037249">
    <property type="entry name" value="TAFH/NHR1_dom_sf"/>
</dbReference>
<evidence type="ECO:0000256" key="5">
    <source>
        <dbReference type="ARBA" id="ARBA00023242"/>
    </source>
</evidence>
<comment type="subcellular location">
    <subcellularLocation>
        <location evidence="1">Nucleus</location>
    </subcellularLocation>
</comment>
<feature type="region of interest" description="Disordered" evidence="6">
    <location>
        <begin position="438"/>
        <end position="485"/>
    </location>
</feature>
<sequence length="842" mass="94440">MNDSDTNQDHILLVTDSEHDLGVIIQSNLKWDLHINAAVCKANSVLGLIRQTFKNLDVNMVKKLYITFVRPHLEYAVQNDMESSFLEDLLKREVDQNQVNALVGSLENQLTTPRSTPTPSAVIKSVNISKNVLYNNLAPLSNAQSPATQNGIRNVSSVAAPMQNNGQIEYKNICSIGQSIAQDGHSLPMSLSNSRANMGLMNNVSSQVSIAPKITNTVNIAPRLGTNIMITPRQAQIFMAQRFGSNSLINNNLISQMPGNIQVIPRVPTGAQIPIPPVMNTQIHNIRTVDPNNLNDVRMRMNSPVNPTSLTQIKTSNPVSSQMSYRFRPPSSNEGNSAPATSVASNLQNNTANITIMKESVKRLKEFFQNLINLACAPNQPPEIGKMVKELVHNLMQCRVTEEEFIEKLQKTLKSDPQPSLVHFLKKTLPHLRETIKKQQMQQVNAKSQQLQQQQQQQQQQHQLQQQQPPPQQNSPKLSLRPNVPDMKNLQLSSIISGGQAVAPQQFILGKNLTLQEQQMLQKQLLQHGRILIASSGQVTPGIRTIINQTTQPTANGMMNRQMMSPLVVAGREKPRNTHYSSAIGADDDINDVTCMAGVNLMEESQKILATGAEFISTQTHSVQDTPLLLPEELRASVERIAKKHGLTEISPDYYTILSHAVENRLRCLMERLVVCCLHRNNPHKDEVRYEIISDVRSQLNVFEDIDEVERRHRESREREMLMRVAKSRSKAEDPEQVRLKEKAKQLQQEEEEVNRKRAANRTALDAIGGPRKKRKLDEALESLQSTSDQGGKPSGPTGSSSNNTLQTSRSRRRITLKDMQFVLETEKDTCKSLILYRSYLR</sequence>
<dbReference type="SUPFAM" id="SSF47113">
    <property type="entry name" value="Histone-fold"/>
    <property type="match status" value="1"/>
</dbReference>
<dbReference type="GO" id="GO:0003677">
    <property type="term" value="F:DNA binding"/>
    <property type="evidence" value="ECO:0007669"/>
    <property type="project" value="TreeGrafter"/>
</dbReference>
<evidence type="ECO:0000256" key="6">
    <source>
        <dbReference type="SAM" id="MobiDB-lite"/>
    </source>
</evidence>
<keyword evidence="8" id="KW-0648">Protein biosynthesis</keyword>
<name>T2M8R1_HYDVU</name>
<evidence type="ECO:0000256" key="4">
    <source>
        <dbReference type="ARBA" id="ARBA00023163"/>
    </source>
</evidence>
<dbReference type="SUPFAM" id="SSF158553">
    <property type="entry name" value="TAFH domain-like"/>
    <property type="match status" value="1"/>
</dbReference>
<feature type="compositionally biased region" description="Low complexity" evidence="6">
    <location>
        <begin position="791"/>
        <end position="805"/>
    </location>
</feature>
<feature type="region of interest" description="Disordered" evidence="6">
    <location>
        <begin position="304"/>
        <end position="344"/>
    </location>
</feature>